<sequence>MRTDNSGCCRRRFGGVATFGNIKATLPKKQQHLATLPQEAAT</sequence>
<proteinExistence type="predicted"/>
<protein>
    <submittedName>
        <fullName evidence="1">Uncharacterized protein</fullName>
    </submittedName>
</protein>
<reference evidence="1" key="1">
    <citation type="submission" date="2022-11" db="EMBL/GenBank/DDBJ databases">
        <authorList>
            <person name="Kikuchi T."/>
        </authorList>
    </citation>
    <scope>NUCLEOTIDE SEQUENCE</scope>
    <source>
        <strain evidence="1">PS1010</strain>
    </source>
</reference>
<keyword evidence="2" id="KW-1185">Reference proteome</keyword>
<accession>A0A9P1IDT1</accession>
<organism evidence="1 2">
    <name type="scientific">Caenorhabditis angaria</name>
    <dbReference type="NCBI Taxonomy" id="860376"/>
    <lineage>
        <taxon>Eukaryota</taxon>
        <taxon>Metazoa</taxon>
        <taxon>Ecdysozoa</taxon>
        <taxon>Nematoda</taxon>
        <taxon>Chromadorea</taxon>
        <taxon>Rhabditida</taxon>
        <taxon>Rhabditina</taxon>
        <taxon>Rhabditomorpha</taxon>
        <taxon>Rhabditoidea</taxon>
        <taxon>Rhabditidae</taxon>
        <taxon>Peloderinae</taxon>
        <taxon>Caenorhabditis</taxon>
    </lineage>
</organism>
<dbReference type="EMBL" id="CANHGI010000002">
    <property type="protein sequence ID" value="CAI5442783.1"/>
    <property type="molecule type" value="Genomic_DNA"/>
</dbReference>
<dbReference type="AlphaFoldDB" id="A0A9P1IDT1"/>
<evidence type="ECO:0000313" key="1">
    <source>
        <dbReference type="EMBL" id="CAI5442783.1"/>
    </source>
</evidence>
<gene>
    <name evidence="1" type="ORF">CAMP_LOCUS5420</name>
</gene>
<evidence type="ECO:0000313" key="2">
    <source>
        <dbReference type="Proteomes" id="UP001152747"/>
    </source>
</evidence>
<comment type="caution">
    <text evidence="1">The sequence shown here is derived from an EMBL/GenBank/DDBJ whole genome shotgun (WGS) entry which is preliminary data.</text>
</comment>
<name>A0A9P1IDT1_9PELO</name>
<dbReference type="Proteomes" id="UP001152747">
    <property type="component" value="Unassembled WGS sequence"/>
</dbReference>